<dbReference type="STRING" id="484498.SAMN05421686_10658"/>
<dbReference type="SUPFAM" id="SSF53167">
    <property type="entry name" value="Purine and uridine phosphorylases"/>
    <property type="match status" value="1"/>
</dbReference>
<evidence type="ECO:0000313" key="2">
    <source>
        <dbReference type="Proteomes" id="UP000185639"/>
    </source>
</evidence>
<dbReference type="RefSeq" id="WP_076515874.1">
    <property type="nucleotide sequence ID" value="NZ_FTOH01000006.1"/>
</dbReference>
<dbReference type="Proteomes" id="UP000185639">
    <property type="component" value="Unassembled WGS sequence"/>
</dbReference>
<accession>A0A1N7MYR2</accession>
<reference evidence="2" key="1">
    <citation type="submission" date="2017-01" db="EMBL/GenBank/DDBJ databases">
        <authorList>
            <person name="Varghese N."/>
            <person name="Submissions S."/>
        </authorList>
    </citation>
    <scope>NUCLEOTIDE SEQUENCE [LARGE SCALE GENOMIC DNA]</scope>
    <source>
        <strain evidence="2">DSM 24913</strain>
    </source>
</reference>
<organism evidence="1 2">
    <name type="scientific">Thalassolituus maritimus</name>
    <dbReference type="NCBI Taxonomy" id="484498"/>
    <lineage>
        <taxon>Bacteria</taxon>
        <taxon>Pseudomonadati</taxon>
        <taxon>Pseudomonadota</taxon>
        <taxon>Gammaproteobacteria</taxon>
        <taxon>Oceanospirillales</taxon>
        <taxon>Oceanospirillaceae</taxon>
        <taxon>Thalassolituus</taxon>
    </lineage>
</organism>
<dbReference type="GO" id="GO:0003824">
    <property type="term" value="F:catalytic activity"/>
    <property type="evidence" value="ECO:0007669"/>
    <property type="project" value="InterPro"/>
</dbReference>
<protein>
    <submittedName>
        <fullName evidence="1">Phosphorylase superfamily protein</fullName>
    </submittedName>
</protein>
<dbReference type="EMBL" id="FTOH01000006">
    <property type="protein sequence ID" value="SIS91081.1"/>
    <property type="molecule type" value="Genomic_DNA"/>
</dbReference>
<sequence>MSRLLQKNYKVSAGVSLPVIDWSSVNAEKPEAQALHEQQLPSADVAVITWTSAEWSALDHVFLHSDTERSSESYEWRYQWRPLTVAGTTEPLLYYQKVKMQKSDGTPLQVLLIKSEVHLAHPPYISGVEQLVDLIITESGVSTVISTGTAGGSTTAQPLGDVVLTTAASIRLEKSENTEKCQYNNQTFTGKDFFKSNPVFDDVRNQLMMPLNTVWNDESIKTSVAELNEKSKTSYTADDLINAPLVPSSLASNTIEFAGTQPLLTTDYYFIAQGNAAEKYCFLEMDDAVIAHQCQQRNIRFGFIRNVSDPVIAATDLKGQAIPEEVREDWSGIIYSLCGFYTTFNSALTCWAALRSNV</sequence>
<gene>
    <name evidence="1" type="ORF">SAMN05421686_10658</name>
</gene>
<evidence type="ECO:0000313" key="1">
    <source>
        <dbReference type="EMBL" id="SIS91081.1"/>
    </source>
</evidence>
<dbReference type="OrthoDB" id="3078193at2"/>
<proteinExistence type="predicted"/>
<dbReference type="InterPro" id="IPR035994">
    <property type="entry name" value="Nucleoside_phosphorylase_sf"/>
</dbReference>
<name>A0A1N7MYR2_9GAMM</name>
<dbReference type="GO" id="GO:0009116">
    <property type="term" value="P:nucleoside metabolic process"/>
    <property type="evidence" value="ECO:0007669"/>
    <property type="project" value="InterPro"/>
</dbReference>
<keyword evidence="2" id="KW-1185">Reference proteome</keyword>
<dbReference type="Gene3D" id="3.40.50.1580">
    <property type="entry name" value="Nucleoside phosphorylase domain"/>
    <property type="match status" value="1"/>
</dbReference>
<dbReference type="AlphaFoldDB" id="A0A1N7MYR2"/>